<keyword evidence="7" id="KW-1185">Reference proteome</keyword>
<keyword evidence="1" id="KW-0805">Transcription regulation</keyword>
<evidence type="ECO:0000313" key="6">
    <source>
        <dbReference type="EMBL" id="OOC09784.1"/>
    </source>
</evidence>
<evidence type="ECO:0000256" key="1">
    <source>
        <dbReference type="ARBA" id="ARBA00023015"/>
    </source>
</evidence>
<accession>A0A1V2ZXD0</accession>
<evidence type="ECO:0000259" key="5">
    <source>
        <dbReference type="PROSITE" id="PS50995"/>
    </source>
</evidence>
<dbReference type="STRING" id="252474.B1A74_09175"/>
<dbReference type="RefSeq" id="WP_024328678.1">
    <property type="nucleotide sequence ID" value="NZ_MUZR01000035.1"/>
</dbReference>
<sequence length="171" mass="18709">MSSASAATQTSAAPSGGEDPARSVIRQLRVIIRALQGHSRAVERACGISASQLWALWELQRTPGLNVSDLSRRLSVHASTTSNLLDKLEQQGLVERRRPERDQRIVRLYVTETGQELLERAPAAPQGELNRALESMPPDELADLDQNLAMLVETMQSTEQRAGLKPFEGGA</sequence>
<organism evidence="6 7">
    <name type="scientific">Thioalkalivibrio halophilus</name>
    <dbReference type="NCBI Taxonomy" id="252474"/>
    <lineage>
        <taxon>Bacteria</taxon>
        <taxon>Pseudomonadati</taxon>
        <taxon>Pseudomonadota</taxon>
        <taxon>Gammaproteobacteria</taxon>
        <taxon>Chromatiales</taxon>
        <taxon>Ectothiorhodospiraceae</taxon>
        <taxon>Thioalkalivibrio</taxon>
    </lineage>
</organism>
<reference evidence="6 7" key="1">
    <citation type="submission" date="2017-02" db="EMBL/GenBank/DDBJ databases">
        <title>Genomic diversity within the haloalkaliphilic genus Thioalkalivibrio.</title>
        <authorList>
            <person name="Ahn A.-C."/>
            <person name="Meier-Kolthoff J."/>
            <person name="Overmars L."/>
            <person name="Richter M."/>
            <person name="Woyke T."/>
            <person name="Sorokin D.Y."/>
            <person name="Muyzer G."/>
        </authorList>
    </citation>
    <scope>NUCLEOTIDE SEQUENCE [LARGE SCALE GENOMIC DNA]</scope>
    <source>
        <strain evidence="6 7">HL17</strain>
    </source>
</reference>
<feature type="region of interest" description="Disordered" evidence="4">
    <location>
        <begin position="1"/>
        <end position="20"/>
    </location>
</feature>
<dbReference type="Proteomes" id="UP000189177">
    <property type="component" value="Unassembled WGS sequence"/>
</dbReference>
<dbReference type="SMART" id="SM00347">
    <property type="entry name" value="HTH_MARR"/>
    <property type="match status" value="1"/>
</dbReference>
<dbReference type="OrthoDB" id="8911933at2"/>
<protein>
    <submittedName>
        <fullName evidence="6">MarR family transcriptional regulator</fullName>
    </submittedName>
</protein>
<dbReference type="InterPro" id="IPR036388">
    <property type="entry name" value="WH-like_DNA-bd_sf"/>
</dbReference>
<dbReference type="InterPro" id="IPR036390">
    <property type="entry name" value="WH_DNA-bd_sf"/>
</dbReference>
<name>A0A1V2ZXD0_9GAMM</name>
<dbReference type="PANTHER" id="PTHR42756">
    <property type="entry name" value="TRANSCRIPTIONAL REGULATOR, MARR"/>
    <property type="match status" value="1"/>
</dbReference>
<dbReference type="PANTHER" id="PTHR42756:SF1">
    <property type="entry name" value="TRANSCRIPTIONAL REPRESSOR OF EMRAB OPERON"/>
    <property type="match status" value="1"/>
</dbReference>
<dbReference type="Pfam" id="PF01047">
    <property type="entry name" value="MarR"/>
    <property type="match status" value="1"/>
</dbReference>
<dbReference type="PROSITE" id="PS50995">
    <property type="entry name" value="HTH_MARR_2"/>
    <property type="match status" value="1"/>
</dbReference>
<dbReference type="EMBL" id="MUZR01000035">
    <property type="protein sequence ID" value="OOC09784.1"/>
    <property type="molecule type" value="Genomic_DNA"/>
</dbReference>
<dbReference type="InterPro" id="IPR011991">
    <property type="entry name" value="ArsR-like_HTH"/>
</dbReference>
<keyword evidence="3" id="KW-0804">Transcription</keyword>
<dbReference type="AlphaFoldDB" id="A0A1V2ZXD0"/>
<proteinExistence type="predicted"/>
<comment type="caution">
    <text evidence="6">The sequence shown here is derived from an EMBL/GenBank/DDBJ whole genome shotgun (WGS) entry which is preliminary data.</text>
</comment>
<feature type="compositionally biased region" description="Low complexity" evidence="4">
    <location>
        <begin position="1"/>
        <end position="15"/>
    </location>
</feature>
<dbReference type="CDD" id="cd00090">
    <property type="entry name" value="HTH_ARSR"/>
    <property type="match status" value="1"/>
</dbReference>
<evidence type="ECO:0000313" key="7">
    <source>
        <dbReference type="Proteomes" id="UP000189177"/>
    </source>
</evidence>
<evidence type="ECO:0000256" key="2">
    <source>
        <dbReference type="ARBA" id="ARBA00023125"/>
    </source>
</evidence>
<evidence type="ECO:0000256" key="4">
    <source>
        <dbReference type="SAM" id="MobiDB-lite"/>
    </source>
</evidence>
<dbReference type="InterPro" id="IPR000835">
    <property type="entry name" value="HTH_MarR-typ"/>
</dbReference>
<dbReference type="Gene3D" id="1.10.10.10">
    <property type="entry name" value="Winged helix-like DNA-binding domain superfamily/Winged helix DNA-binding domain"/>
    <property type="match status" value="1"/>
</dbReference>
<dbReference type="GO" id="GO:0003677">
    <property type="term" value="F:DNA binding"/>
    <property type="evidence" value="ECO:0007669"/>
    <property type="project" value="UniProtKB-KW"/>
</dbReference>
<keyword evidence="2" id="KW-0238">DNA-binding</keyword>
<feature type="domain" description="HTH marR-type" evidence="5">
    <location>
        <begin position="21"/>
        <end position="153"/>
    </location>
</feature>
<evidence type="ECO:0000256" key="3">
    <source>
        <dbReference type="ARBA" id="ARBA00023163"/>
    </source>
</evidence>
<dbReference type="GO" id="GO:0003700">
    <property type="term" value="F:DNA-binding transcription factor activity"/>
    <property type="evidence" value="ECO:0007669"/>
    <property type="project" value="InterPro"/>
</dbReference>
<dbReference type="PRINTS" id="PR00598">
    <property type="entry name" value="HTHMARR"/>
</dbReference>
<dbReference type="SUPFAM" id="SSF46785">
    <property type="entry name" value="Winged helix' DNA-binding domain"/>
    <property type="match status" value="1"/>
</dbReference>
<gene>
    <name evidence="6" type="ORF">B1A74_09175</name>
</gene>